<dbReference type="PANTHER" id="PTHR19303">
    <property type="entry name" value="TRANSPOSON"/>
    <property type="match status" value="1"/>
</dbReference>
<evidence type="ECO:0000259" key="1">
    <source>
        <dbReference type="Pfam" id="PF03184"/>
    </source>
</evidence>
<dbReference type="GO" id="GO:0005634">
    <property type="term" value="C:nucleus"/>
    <property type="evidence" value="ECO:0007669"/>
    <property type="project" value="TreeGrafter"/>
</dbReference>
<accession>A0A397AV72</accession>
<organism evidence="2 3">
    <name type="scientific">Aphanomyces astaci</name>
    <name type="common">Crayfish plague agent</name>
    <dbReference type="NCBI Taxonomy" id="112090"/>
    <lineage>
        <taxon>Eukaryota</taxon>
        <taxon>Sar</taxon>
        <taxon>Stramenopiles</taxon>
        <taxon>Oomycota</taxon>
        <taxon>Saprolegniomycetes</taxon>
        <taxon>Saprolegniales</taxon>
        <taxon>Verrucalvaceae</taxon>
        <taxon>Aphanomyces</taxon>
    </lineage>
</organism>
<protein>
    <recommendedName>
        <fullName evidence="1">DDE-1 domain-containing protein</fullName>
    </recommendedName>
</protein>
<dbReference type="Proteomes" id="UP000266239">
    <property type="component" value="Unassembled WGS sequence"/>
</dbReference>
<evidence type="ECO:0000313" key="3">
    <source>
        <dbReference type="Proteomes" id="UP000266239"/>
    </source>
</evidence>
<proteinExistence type="predicted"/>
<dbReference type="GO" id="GO:0003677">
    <property type="term" value="F:DNA binding"/>
    <property type="evidence" value="ECO:0007669"/>
    <property type="project" value="TreeGrafter"/>
</dbReference>
<dbReference type="InterPro" id="IPR050863">
    <property type="entry name" value="CenT-Element_Derived"/>
</dbReference>
<dbReference type="VEuPathDB" id="FungiDB:H257_16668"/>
<dbReference type="EMBL" id="QUTA01006831">
    <property type="protein sequence ID" value="RHY09391.1"/>
    <property type="molecule type" value="Genomic_DNA"/>
</dbReference>
<dbReference type="Pfam" id="PF03184">
    <property type="entry name" value="DDE_1"/>
    <property type="match status" value="1"/>
</dbReference>
<comment type="caution">
    <text evidence="2">The sequence shown here is derived from an EMBL/GenBank/DDBJ whole genome shotgun (WGS) entry which is preliminary data.</text>
</comment>
<sequence length="401" mass="45778">MRTARGKSHRHVYPISLKRHAVALTSTMSIRKVALELSIPYPTIRNWVKLAEKLNAFKGNKKSTNLPGAGRPTIIPQPQRLLEFMDARRHQERALTCSHMVNFLKQHQQPWLQEYIARQKAGSGYDNLLKLLQEFCGRHGYTHQQASISKRVITDLESTRTEFAVQLHAKHGDVPDDCVYNVDETGIQYDMPPRYIWSQRGGSPKLSKGENHSYRMTAVLTIRRDGLKLTILFVIKGQRGSRIDTNEFPSYPPVHYSAVQNKAWMDSGVWKQYLWFVLVERVTGKSVLVLDKFESNVSAEGKETASLLGYDVCALPPNATSHCQPLDVSIMAPFMSHMRDLWIAEFMVSDNSDGKDDDWMSPAAHLKRRVMIDRAIKAWDKITPEQVRGSFFKAIPKPKHP</sequence>
<name>A0A397AV72_APHAT</name>
<evidence type="ECO:0000313" key="2">
    <source>
        <dbReference type="EMBL" id="RHY09391.1"/>
    </source>
</evidence>
<dbReference type="AlphaFoldDB" id="A0A397AV72"/>
<dbReference type="InterPro" id="IPR004875">
    <property type="entry name" value="DDE_SF_endonuclease_dom"/>
</dbReference>
<reference evidence="2 3" key="1">
    <citation type="submission" date="2018-08" db="EMBL/GenBank/DDBJ databases">
        <title>Aphanomyces genome sequencing and annotation.</title>
        <authorList>
            <person name="Minardi D."/>
            <person name="Oidtmann B."/>
            <person name="Van Der Giezen M."/>
            <person name="Studholme D.J."/>
        </authorList>
    </citation>
    <scope>NUCLEOTIDE SEQUENCE [LARGE SCALE GENOMIC DNA]</scope>
    <source>
        <strain evidence="2 3">Yx</strain>
    </source>
</reference>
<gene>
    <name evidence="2" type="ORF">DYB25_009718</name>
</gene>
<feature type="domain" description="DDE-1" evidence="1">
    <location>
        <begin position="215"/>
        <end position="391"/>
    </location>
</feature>
<dbReference type="PANTHER" id="PTHR19303:SF57">
    <property type="entry name" value="HTH CENPB-TYPE DOMAIN-CONTAINING PROTEIN"/>
    <property type="match status" value="1"/>
</dbReference>